<protein>
    <submittedName>
        <fullName evidence="16">P-loop containing nucleoside triphosphate hydrolase protein</fullName>
    </submittedName>
</protein>
<sequence length="485" mass="53092">MHTSAVGLSGQRPAASLLRPLRELLTSSQFLDAAKLFAIGVAVSCSRSIAEAILRSARRLVLSHAVIRGRDDAHRWVMHYLTQHPSIKSRPRDVEVSARPRLALSGHDGDEAPNEAGQGGDELAGIFFFPAENESLHFKFKGHHVWASRARTLVGDTEWDETLSLSFLTLSSGPLKAFIAECRRQYNEYERGKCQIFSLDRYGRWETSKGISKRGADSVLLPRGLKEGLLDDARRFLSAETRRWYADRGIPYRRGLLLYGIPGSGKSSMVHVIASELGLAIYTVSLSARGVDDASFLELMGAVPPRSIVLLEDVDAAFVERSGGSGKPPISFSTLLNAIDGVGAAESRILVLTTNHRERLDEALIRPGRIDVQLEFKHATHSQAYDLFVRWFPSPSPSRSAAGEKQSDGVDARAERFASAVPEQTFSVAALQGFLLSCAMDGEAAVQGIDGWVRESLKERQEASVKADAARVKGAKQAEEARETL</sequence>
<evidence type="ECO:0000256" key="10">
    <source>
        <dbReference type="ARBA" id="ARBA00023136"/>
    </source>
</evidence>
<dbReference type="InterPro" id="IPR057495">
    <property type="entry name" value="AAA_lid_BCS1"/>
</dbReference>
<feature type="region of interest" description="Disordered" evidence="13">
    <location>
        <begin position="464"/>
        <end position="485"/>
    </location>
</feature>
<evidence type="ECO:0000256" key="4">
    <source>
        <dbReference type="ARBA" id="ARBA00022741"/>
    </source>
</evidence>
<keyword evidence="9" id="KW-0496">Mitochondrion</keyword>
<evidence type="ECO:0000256" key="12">
    <source>
        <dbReference type="RuleBase" id="RU003651"/>
    </source>
</evidence>
<dbReference type="Gene3D" id="3.40.50.300">
    <property type="entry name" value="P-loop containing nucleotide triphosphate hydrolases"/>
    <property type="match status" value="1"/>
</dbReference>
<keyword evidence="4 12" id="KW-0547">Nucleotide-binding</keyword>
<dbReference type="SMART" id="SM00382">
    <property type="entry name" value="AAA"/>
    <property type="match status" value="1"/>
</dbReference>
<keyword evidence="10" id="KW-0472">Membrane</keyword>
<evidence type="ECO:0000259" key="15">
    <source>
        <dbReference type="SMART" id="SM01024"/>
    </source>
</evidence>
<evidence type="ECO:0000256" key="6">
    <source>
        <dbReference type="ARBA" id="ARBA00022801"/>
    </source>
</evidence>
<dbReference type="SUPFAM" id="SSF52540">
    <property type="entry name" value="P-loop containing nucleoside triphosphate hydrolases"/>
    <property type="match status" value="1"/>
</dbReference>
<dbReference type="RefSeq" id="XP_025600260.1">
    <property type="nucleotide sequence ID" value="XM_025740807.1"/>
</dbReference>
<feature type="domain" description="AAA+ ATPase" evidence="14">
    <location>
        <begin position="252"/>
        <end position="380"/>
    </location>
</feature>
<dbReference type="InterPro" id="IPR003960">
    <property type="entry name" value="ATPase_AAA_CS"/>
</dbReference>
<keyword evidence="3" id="KW-0812">Transmembrane</keyword>
<feature type="domain" description="BCS1 N-terminal" evidence="15">
    <location>
        <begin position="37"/>
        <end position="219"/>
    </location>
</feature>
<evidence type="ECO:0000256" key="3">
    <source>
        <dbReference type="ARBA" id="ARBA00022692"/>
    </source>
</evidence>
<evidence type="ECO:0000256" key="7">
    <source>
        <dbReference type="ARBA" id="ARBA00022840"/>
    </source>
</evidence>
<dbReference type="EMBL" id="KZ819286">
    <property type="protein sequence ID" value="PWN99981.1"/>
    <property type="molecule type" value="Genomic_DNA"/>
</dbReference>
<dbReference type="AlphaFoldDB" id="A0A316ZEN0"/>
<dbReference type="InterPro" id="IPR003959">
    <property type="entry name" value="ATPase_AAA_core"/>
</dbReference>
<dbReference type="InterPro" id="IPR050747">
    <property type="entry name" value="Mitochondrial_chaperone_BCS1"/>
</dbReference>
<comment type="catalytic activity">
    <reaction evidence="11">
        <text>ATP + H2O = ADP + phosphate + H(+)</text>
        <dbReference type="Rhea" id="RHEA:13065"/>
        <dbReference type="ChEBI" id="CHEBI:15377"/>
        <dbReference type="ChEBI" id="CHEBI:15378"/>
        <dbReference type="ChEBI" id="CHEBI:30616"/>
        <dbReference type="ChEBI" id="CHEBI:43474"/>
        <dbReference type="ChEBI" id="CHEBI:456216"/>
    </reaction>
    <physiologicalReaction direction="left-to-right" evidence="11">
        <dbReference type="Rhea" id="RHEA:13066"/>
    </physiologicalReaction>
</comment>
<dbReference type="STRING" id="58919.A0A316ZEN0"/>
<dbReference type="Pfam" id="PF25426">
    <property type="entry name" value="AAA_lid_BCS1"/>
    <property type="match status" value="1"/>
</dbReference>
<evidence type="ECO:0000313" key="17">
    <source>
        <dbReference type="Proteomes" id="UP000245946"/>
    </source>
</evidence>
<dbReference type="InterPro" id="IPR027417">
    <property type="entry name" value="P-loop_NTPase"/>
</dbReference>
<evidence type="ECO:0000313" key="16">
    <source>
        <dbReference type="EMBL" id="PWN99981.1"/>
    </source>
</evidence>
<dbReference type="OrthoDB" id="10251412at2759"/>
<evidence type="ECO:0000256" key="8">
    <source>
        <dbReference type="ARBA" id="ARBA00022989"/>
    </source>
</evidence>
<reference evidence="16 17" key="1">
    <citation type="journal article" date="2018" name="Mol. Biol. Evol.">
        <title>Broad Genomic Sampling Reveals a Smut Pathogenic Ancestry of the Fungal Clade Ustilaginomycotina.</title>
        <authorList>
            <person name="Kijpornyongpan T."/>
            <person name="Mondo S.J."/>
            <person name="Barry K."/>
            <person name="Sandor L."/>
            <person name="Lee J."/>
            <person name="Lipzen A."/>
            <person name="Pangilinan J."/>
            <person name="LaButti K."/>
            <person name="Hainaut M."/>
            <person name="Henrissat B."/>
            <person name="Grigoriev I.V."/>
            <person name="Spatafora J.W."/>
            <person name="Aime M.C."/>
        </authorList>
    </citation>
    <scope>NUCLEOTIDE SEQUENCE [LARGE SCALE GENOMIC DNA]</scope>
    <source>
        <strain evidence="16 17">MCA 4186</strain>
    </source>
</reference>
<evidence type="ECO:0000256" key="9">
    <source>
        <dbReference type="ARBA" id="ARBA00023128"/>
    </source>
</evidence>
<proteinExistence type="inferred from homology"/>
<gene>
    <name evidence="16" type="ORF">FA09DRAFT_315541</name>
</gene>
<comment type="similarity">
    <text evidence="2">Belongs to the AAA ATPase family. BCS1 subfamily.</text>
</comment>
<keyword evidence="8" id="KW-1133">Transmembrane helix</keyword>
<dbReference type="GO" id="GO:0005743">
    <property type="term" value="C:mitochondrial inner membrane"/>
    <property type="evidence" value="ECO:0007669"/>
    <property type="project" value="UniProtKB-SubCell"/>
</dbReference>
<dbReference type="Pfam" id="PF00004">
    <property type="entry name" value="AAA"/>
    <property type="match status" value="1"/>
</dbReference>
<dbReference type="GO" id="GO:0016887">
    <property type="term" value="F:ATP hydrolysis activity"/>
    <property type="evidence" value="ECO:0007669"/>
    <property type="project" value="InterPro"/>
</dbReference>
<dbReference type="PANTHER" id="PTHR23070">
    <property type="entry name" value="BCS1 AAA-TYPE ATPASE"/>
    <property type="match status" value="1"/>
</dbReference>
<evidence type="ECO:0000256" key="13">
    <source>
        <dbReference type="SAM" id="MobiDB-lite"/>
    </source>
</evidence>
<keyword evidence="17" id="KW-1185">Reference proteome</keyword>
<name>A0A316ZEN0_9BASI</name>
<keyword evidence="5" id="KW-0999">Mitochondrion inner membrane</keyword>
<dbReference type="Proteomes" id="UP000245946">
    <property type="component" value="Unassembled WGS sequence"/>
</dbReference>
<evidence type="ECO:0000256" key="2">
    <source>
        <dbReference type="ARBA" id="ARBA00007448"/>
    </source>
</evidence>
<evidence type="ECO:0000256" key="1">
    <source>
        <dbReference type="ARBA" id="ARBA00004434"/>
    </source>
</evidence>
<dbReference type="Pfam" id="PF08740">
    <property type="entry name" value="BCS1_N"/>
    <property type="match status" value="1"/>
</dbReference>
<evidence type="ECO:0000259" key="14">
    <source>
        <dbReference type="SMART" id="SM00382"/>
    </source>
</evidence>
<evidence type="ECO:0000256" key="11">
    <source>
        <dbReference type="ARBA" id="ARBA00048778"/>
    </source>
</evidence>
<dbReference type="GeneID" id="37268351"/>
<dbReference type="InterPro" id="IPR014851">
    <property type="entry name" value="BCS1_N"/>
</dbReference>
<comment type="subcellular location">
    <subcellularLocation>
        <location evidence="1">Mitochondrion inner membrane</location>
        <topology evidence="1">Single-pass membrane protein</topology>
    </subcellularLocation>
</comment>
<keyword evidence="7 12" id="KW-0067">ATP-binding</keyword>
<dbReference type="SMART" id="SM01024">
    <property type="entry name" value="BCS1_N"/>
    <property type="match status" value="1"/>
</dbReference>
<accession>A0A316ZEN0</accession>
<evidence type="ECO:0000256" key="5">
    <source>
        <dbReference type="ARBA" id="ARBA00022792"/>
    </source>
</evidence>
<keyword evidence="6 16" id="KW-0378">Hydrolase</keyword>
<dbReference type="GO" id="GO:0005524">
    <property type="term" value="F:ATP binding"/>
    <property type="evidence" value="ECO:0007669"/>
    <property type="project" value="UniProtKB-KW"/>
</dbReference>
<dbReference type="PROSITE" id="PS00674">
    <property type="entry name" value="AAA"/>
    <property type="match status" value="1"/>
</dbReference>
<organism evidence="16 17">
    <name type="scientific">Tilletiopsis washingtonensis</name>
    <dbReference type="NCBI Taxonomy" id="58919"/>
    <lineage>
        <taxon>Eukaryota</taxon>
        <taxon>Fungi</taxon>
        <taxon>Dikarya</taxon>
        <taxon>Basidiomycota</taxon>
        <taxon>Ustilaginomycotina</taxon>
        <taxon>Exobasidiomycetes</taxon>
        <taxon>Entylomatales</taxon>
        <taxon>Entylomatales incertae sedis</taxon>
        <taxon>Tilletiopsis</taxon>
    </lineage>
</organism>
<dbReference type="InterPro" id="IPR003593">
    <property type="entry name" value="AAA+_ATPase"/>
</dbReference>